<keyword evidence="2" id="KW-0479">Metal-binding</keyword>
<dbReference type="PROSITE" id="PS01053">
    <property type="entry name" value="ARGINASE_1"/>
    <property type="match status" value="1"/>
</dbReference>
<evidence type="ECO:0000313" key="5">
    <source>
        <dbReference type="EMBL" id="TQV77862.1"/>
    </source>
</evidence>
<dbReference type="Gene3D" id="3.40.800.10">
    <property type="entry name" value="Ureohydrolase domain"/>
    <property type="match status" value="1"/>
</dbReference>
<evidence type="ECO:0000256" key="3">
    <source>
        <dbReference type="ARBA" id="ARBA00022801"/>
    </source>
</evidence>
<dbReference type="InterPro" id="IPR006035">
    <property type="entry name" value="Ureohydrolase"/>
</dbReference>
<dbReference type="PIRSF" id="PIRSF036979">
    <property type="entry name" value="Arginase"/>
    <property type="match status" value="1"/>
</dbReference>
<dbReference type="SUPFAM" id="SSF52768">
    <property type="entry name" value="Arginase/deacetylase"/>
    <property type="match status" value="1"/>
</dbReference>
<protein>
    <submittedName>
        <fullName evidence="5">Arginase</fullName>
    </submittedName>
</protein>
<keyword evidence="3 4" id="KW-0378">Hydrolase</keyword>
<dbReference type="GO" id="GO:0008783">
    <property type="term" value="F:agmatinase activity"/>
    <property type="evidence" value="ECO:0007669"/>
    <property type="project" value="TreeGrafter"/>
</dbReference>
<evidence type="ECO:0000256" key="4">
    <source>
        <dbReference type="RuleBase" id="RU003684"/>
    </source>
</evidence>
<dbReference type="EMBL" id="VHSH01000007">
    <property type="protein sequence ID" value="TQV77862.1"/>
    <property type="molecule type" value="Genomic_DNA"/>
</dbReference>
<accession>A0A545TKV8</accession>
<proteinExistence type="inferred from homology"/>
<gene>
    <name evidence="5" type="ORF">FKG95_20135</name>
</gene>
<dbReference type="PANTHER" id="PTHR11358">
    <property type="entry name" value="ARGINASE/AGMATINASE"/>
    <property type="match status" value="1"/>
</dbReference>
<dbReference type="OrthoDB" id="9788689at2"/>
<dbReference type="PROSITE" id="PS51409">
    <property type="entry name" value="ARGINASE_2"/>
    <property type="match status" value="1"/>
</dbReference>
<dbReference type="InterPro" id="IPR023696">
    <property type="entry name" value="Ureohydrolase_dom_sf"/>
</dbReference>
<comment type="caution">
    <text evidence="5">The sequence shown here is derived from an EMBL/GenBank/DDBJ whole genome shotgun (WGS) entry which is preliminary data.</text>
</comment>
<dbReference type="GO" id="GO:0033389">
    <property type="term" value="P:putrescine biosynthetic process from arginine, via agmatine"/>
    <property type="evidence" value="ECO:0007669"/>
    <property type="project" value="TreeGrafter"/>
</dbReference>
<sequence>MSETEPPRMGTMFGGRAGGGLFDIPTAPLGQVDAADIVVIGAPSATPYPSVGPYCADAPDAIRSAFGWPGVLDHHDFDLGGKIFAEGTKAVDWGNLAHSDRDFAANRERISQAVVSVLDQGAVPVVMGGDDSIPIPVLQAYEAHGPLTIVQLDAHIDWRDEVGGERLGLSSNMRRASEMPWVENIIQLGARGLGSARPRDFQDATDWGVRFFPMQDIVTGGFDAAVEAVPADSKVFVTLDIDAMDPAVVPSVIGPAPGGFDYWQVVRLLKAIAVRSKIVGFDLVELMPANDIGGRGALVAARLIAVVMGLISRQRG</sequence>
<dbReference type="PANTHER" id="PTHR11358:SF26">
    <property type="entry name" value="GUANIDINO ACID HYDROLASE, MITOCHONDRIAL"/>
    <property type="match status" value="1"/>
</dbReference>
<dbReference type="Pfam" id="PF00491">
    <property type="entry name" value="Arginase"/>
    <property type="match status" value="1"/>
</dbReference>
<evidence type="ECO:0000313" key="6">
    <source>
        <dbReference type="Proteomes" id="UP000315252"/>
    </source>
</evidence>
<evidence type="ECO:0000256" key="1">
    <source>
        <dbReference type="ARBA" id="ARBA00009227"/>
    </source>
</evidence>
<dbReference type="Proteomes" id="UP000315252">
    <property type="component" value="Unassembled WGS sequence"/>
</dbReference>
<name>A0A545TKV8_9PROT</name>
<comment type="similarity">
    <text evidence="1">Belongs to the arginase family. Agmatinase subfamily.</text>
</comment>
<dbReference type="InterPro" id="IPR020855">
    <property type="entry name" value="Ureohydrolase_Mn_BS"/>
</dbReference>
<keyword evidence="6" id="KW-1185">Reference proteome</keyword>
<dbReference type="AlphaFoldDB" id="A0A545TKV8"/>
<organism evidence="5 6">
    <name type="scientific">Denitrobaculum tricleocarpae</name>
    <dbReference type="NCBI Taxonomy" id="2591009"/>
    <lineage>
        <taxon>Bacteria</taxon>
        <taxon>Pseudomonadati</taxon>
        <taxon>Pseudomonadota</taxon>
        <taxon>Alphaproteobacteria</taxon>
        <taxon>Rhodospirillales</taxon>
        <taxon>Rhodospirillaceae</taxon>
        <taxon>Denitrobaculum</taxon>
    </lineage>
</organism>
<reference evidence="5 6" key="1">
    <citation type="submission" date="2019-06" db="EMBL/GenBank/DDBJ databases">
        <title>Whole genome sequence for Rhodospirillaceae sp. R148.</title>
        <authorList>
            <person name="Wang G."/>
        </authorList>
    </citation>
    <scope>NUCLEOTIDE SEQUENCE [LARGE SCALE GENOMIC DNA]</scope>
    <source>
        <strain evidence="5 6">R148</strain>
    </source>
</reference>
<dbReference type="GO" id="GO:0046872">
    <property type="term" value="F:metal ion binding"/>
    <property type="evidence" value="ECO:0007669"/>
    <property type="project" value="UniProtKB-KW"/>
</dbReference>
<evidence type="ECO:0000256" key="2">
    <source>
        <dbReference type="ARBA" id="ARBA00022723"/>
    </source>
</evidence>
<dbReference type="RefSeq" id="WP_142898205.1">
    <property type="nucleotide sequence ID" value="NZ_ML660058.1"/>
</dbReference>